<dbReference type="RefSeq" id="WP_268631868.1">
    <property type="nucleotide sequence ID" value="NZ_JAMDLY010000008.1"/>
</dbReference>
<dbReference type="Proteomes" id="UP001527090">
    <property type="component" value="Unassembled WGS sequence"/>
</dbReference>
<name>A0ABT4E5Y9_PAEAL</name>
<gene>
    <name evidence="3" type="ORF">M5X04_07305</name>
</gene>
<proteinExistence type="predicted"/>
<comment type="caution">
    <text evidence="3">The sequence shown here is derived from an EMBL/GenBank/DDBJ whole genome shotgun (WGS) entry which is preliminary data.</text>
</comment>
<protein>
    <submittedName>
        <fullName evidence="3">Helix-turn-helix domain-containing protein</fullName>
    </submittedName>
</protein>
<dbReference type="PANTHER" id="PTHR46558:SF11">
    <property type="entry name" value="HTH-TYPE TRANSCRIPTIONAL REGULATOR XRE"/>
    <property type="match status" value="1"/>
</dbReference>
<keyword evidence="4" id="KW-1185">Reference proteome</keyword>
<sequence>MTLGARLKELRRRRGYTQDQMAEKLGMNRANFSNYERGVATPPSDILPTIADILDTTTDYLLGRTNNSMPLGSGSAYYGGGDDWTDEEKAFADAAIEAWRRRRREQ</sequence>
<feature type="domain" description="HTH cro/C1-type" evidence="2">
    <location>
        <begin position="7"/>
        <end position="61"/>
    </location>
</feature>
<dbReference type="Gene3D" id="1.10.260.40">
    <property type="entry name" value="lambda repressor-like DNA-binding domains"/>
    <property type="match status" value="1"/>
</dbReference>
<dbReference type="SUPFAM" id="SSF47413">
    <property type="entry name" value="lambda repressor-like DNA-binding domains"/>
    <property type="match status" value="1"/>
</dbReference>
<keyword evidence="1" id="KW-0238">DNA-binding</keyword>
<dbReference type="Pfam" id="PF13560">
    <property type="entry name" value="HTH_31"/>
    <property type="match status" value="1"/>
</dbReference>
<evidence type="ECO:0000313" key="3">
    <source>
        <dbReference type="EMBL" id="MCY9529142.1"/>
    </source>
</evidence>
<evidence type="ECO:0000256" key="1">
    <source>
        <dbReference type="ARBA" id="ARBA00023125"/>
    </source>
</evidence>
<dbReference type="EMBL" id="JAMDLY010000008">
    <property type="protein sequence ID" value="MCY9529142.1"/>
    <property type="molecule type" value="Genomic_DNA"/>
</dbReference>
<dbReference type="PANTHER" id="PTHR46558">
    <property type="entry name" value="TRACRIPTIONAL REGULATORY PROTEIN-RELATED-RELATED"/>
    <property type="match status" value="1"/>
</dbReference>
<dbReference type="InterPro" id="IPR010982">
    <property type="entry name" value="Lambda_DNA-bd_dom_sf"/>
</dbReference>
<evidence type="ECO:0000313" key="4">
    <source>
        <dbReference type="Proteomes" id="UP001527090"/>
    </source>
</evidence>
<accession>A0ABT4E5Y9</accession>
<dbReference type="PROSITE" id="PS50943">
    <property type="entry name" value="HTH_CROC1"/>
    <property type="match status" value="1"/>
</dbReference>
<evidence type="ECO:0000259" key="2">
    <source>
        <dbReference type="PROSITE" id="PS50943"/>
    </source>
</evidence>
<reference evidence="3 4" key="1">
    <citation type="submission" date="2022-05" db="EMBL/GenBank/DDBJ databases">
        <title>Genome Sequencing of Bee-Associated Microbes.</title>
        <authorList>
            <person name="Dunlap C."/>
        </authorList>
    </citation>
    <scope>NUCLEOTIDE SEQUENCE [LARGE SCALE GENOMIC DNA]</scope>
    <source>
        <strain evidence="3 4">NRRL NRS-750</strain>
    </source>
</reference>
<dbReference type="SMART" id="SM00530">
    <property type="entry name" value="HTH_XRE"/>
    <property type="match status" value="1"/>
</dbReference>
<dbReference type="CDD" id="cd00093">
    <property type="entry name" value="HTH_XRE"/>
    <property type="match status" value="1"/>
</dbReference>
<dbReference type="InterPro" id="IPR001387">
    <property type="entry name" value="Cro/C1-type_HTH"/>
</dbReference>
<organism evidence="3 4">
    <name type="scientific">Paenibacillus alvei</name>
    <name type="common">Bacillus alvei</name>
    <dbReference type="NCBI Taxonomy" id="44250"/>
    <lineage>
        <taxon>Bacteria</taxon>
        <taxon>Bacillati</taxon>
        <taxon>Bacillota</taxon>
        <taxon>Bacilli</taxon>
        <taxon>Bacillales</taxon>
        <taxon>Paenibacillaceae</taxon>
        <taxon>Paenibacillus</taxon>
    </lineage>
</organism>